<feature type="coiled-coil region" evidence="7">
    <location>
        <begin position="71"/>
        <end position="102"/>
    </location>
</feature>
<dbReference type="PROSITE" id="PS50109">
    <property type="entry name" value="HIS_KIN"/>
    <property type="match status" value="1"/>
</dbReference>
<dbReference type="SUPFAM" id="SSF55874">
    <property type="entry name" value="ATPase domain of HSP90 chaperone/DNA topoisomerase II/histidine kinase"/>
    <property type="match status" value="1"/>
</dbReference>
<keyword evidence="6" id="KW-0902">Two-component regulatory system</keyword>
<dbReference type="STRING" id="1230453.C453_17229"/>
<dbReference type="GO" id="GO:0005524">
    <property type="term" value="F:ATP binding"/>
    <property type="evidence" value="ECO:0007669"/>
    <property type="project" value="UniProtKB-KW"/>
</dbReference>
<feature type="domain" description="Histidine kinase" evidence="8">
    <location>
        <begin position="224"/>
        <end position="333"/>
    </location>
</feature>
<dbReference type="EMBL" id="AOLK01000023">
    <property type="protein sequence ID" value="ELZ81780.1"/>
    <property type="molecule type" value="Genomic_DNA"/>
</dbReference>
<gene>
    <name evidence="9" type="ORF">C453_17229</name>
</gene>
<evidence type="ECO:0000256" key="5">
    <source>
        <dbReference type="ARBA" id="ARBA00022840"/>
    </source>
</evidence>
<keyword evidence="3" id="KW-0547">Nucleotide-binding</keyword>
<proteinExistence type="predicted"/>
<evidence type="ECO:0000256" key="3">
    <source>
        <dbReference type="ARBA" id="ARBA00022741"/>
    </source>
</evidence>
<keyword evidence="7" id="KW-0175">Coiled coil</keyword>
<evidence type="ECO:0000313" key="10">
    <source>
        <dbReference type="Proteomes" id="UP000011612"/>
    </source>
</evidence>
<dbReference type="PATRIC" id="fig|1230453.4.peg.3432"/>
<keyword evidence="4" id="KW-0418">Kinase</keyword>
<keyword evidence="1" id="KW-0597">Phosphoprotein</keyword>
<dbReference type="Proteomes" id="UP000011612">
    <property type="component" value="Unassembled WGS sequence"/>
</dbReference>
<evidence type="ECO:0000256" key="2">
    <source>
        <dbReference type="ARBA" id="ARBA00022679"/>
    </source>
</evidence>
<keyword evidence="10" id="KW-1185">Reference proteome</keyword>
<evidence type="ECO:0000256" key="7">
    <source>
        <dbReference type="SAM" id="Coils"/>
    </source>
</evidence>
<protein>
    <submittedName>
        <fullName evidence="9">Signaling protein</fullName>
    </submittedName>
</protein>
<keyword evidence="2" id="KW-0808">Transferase</keyword>
<comment type="caution">
    <text evidence="9">The sequence shown here is derived from an EMBL/GenBank/DDBJ whole genome shotgun (WGS) entry which is preliminary data.</text>
</comment>
<evidence type="ECO:0000256" key="4">
    <source>
        <dbReference type="ARBA" id="ARBA00022777"/>
    </source>
</evidence>
<accession>M0HBB2</accession>
<dbReference type="PANTHER" id="PTHR43065">
    <property type="entry name" value="SENSOR HISTIDINE KINASE"/>
    <property type="match status" value="1"/>
</dbReference>
<dbReference type="SMART" id="SM00387">
    <property type="entry name" value="HATPase_c"/>
    <property type="match status" value="1"/>
</dbReference>
<dbReference type="GO" id="GO:0000160">
    <property type="term" value="P:phosphorelay signal transduction system"/>
    <property type="evidence" value="ECO:0007669"/>
    <property type="project" value="UniProtKB-KW"/>
</dbReference>
<evidence type="ECO:0000256" key="6">
    <source>
        <dbReference type="ARBA" id="ARBA00023012"/>
    </source>
</evidence>
<dbReference type="PRINTS" id="PR00344">
    <property type="entry name" value="BCTRLSENSOR"/>
</dbReference>
<dbReference type="Pfam" id="PF02518">
    <property type="entry name" value="HATPase_c"/>
    <property type="match status" value="1"/>
</dbReference>
<dbReference type="CDD" id="cd00075">
    <property type="entry name" value="HATPase"/>
    <property type="match status" value="1"/>
</dbReference>
<dbReference type="PANTHER" id="PTHR43065:SF10">
    <property type="entry name" value="PEROXIDE STRESS-ACTIVATED HISTIDINE KINASE MAK3"/>
    <property type="match status" value="1"/>
</dbReference>
<evidence type="ECO:0000259" key="8">
    <source>
        <dbReference type="PROSITE" id="PS50109"/>
    </source>
</evidence>
<dbReference type="InterPro" id="IPR036890">
    <property type="entry name" value="HATPase_C_sf"/>
</dbReference>
<dbReference type="InterPro" id="IPR005467">
    <property type="entry name" value="His_kinase_dom"/>
</dbReference>
<name>M0HBB2_HALEO</name>
<dbReference type="Gene3D" id="3.30.565.10">
    <property type="entry name" value="Histidine kinase-like ATPase, C-terminal domain"/>
    <property type="match status" value="1"/>
</dbReference>
<dbReference type="InterPro" id="IPR004358">
    <property type="entry name" value="Sig_transdc_His_kin-like_C"/>
</dbReference>
<dbReference type="InterPro" id="IPR003594">
    <property type="entry name" value="HATPase_dom"/>
</dbReference>
<dbReference type="GO" id="GO:0016301">
    <property type="term" value="F:kinase activity"/>
    <property type="evidence" value="ECO:0007669"/>
    <property type="project" value="UniProtKB-KW"/>
</dbReference>
<evidence type="ECO:0000256" key="1">
    <source>
        <dbReference type="ARBA" id="ARBA00022553"/>
    </source>
</evidence>
<keyword evidence="5" id="KW-0067">ATP-binding</keyword>
<reference evidence="9 10" key="1">
    <citation type="journal article" date="2014" name="PLoS Genet.">
        <title>Phylogenetically driven sequencing of extremely halophilic archaea reveals strategies for static and dynamic osmo-response.</title>
        <authorList>
            <person name="Becker E.A."/>
            <person name="Seitzer P.M."/>
            <person name="Tritt A."/>
            <person name="Larsen D."/>
            <person name="Krusor M."/>
            <person name="Yao A.I."/>
            <person name="Wu D."/>
            <person name="Madern D."/>
            <person name="Eisen J.A."/>
            <person name="Darling A.E."/>
            <person name="Facciotti M.T."/>
        </authorList>
    </citation>
    <scope>NUCLEOTIDE SEQUENCE [LARGE SCALE GENOMIC DNA]</scope>
    <source>
        <strain evidence="9 10">ATCC BAA-1513</strain>
    </source>
</reference>
<dbReference type="AlphaFoldDB" id="M0HBB2"/>
<evidence type="ECO:0000313" key="9">
    <source>
        <dbReference type="EMBL" id="ELZ81780.1"/>
    </source>
</evidence>
<sequence length="333" mass="37298">MDRQGFIKNAAFYQLQAIVRGALEGVGIIHKQAERKERIEKANRSRSKLDKVAKSTLDIIQSSSSVDPSEKEELVGEVEDLKEQAEESVEAEREARKAIESMNLLGAVSAFMSHESSMILDNAQELVRHWKSIPTEERDEKTQEVVEKTESTIEDYKQHLGYAENFMKGLSEGDETEELNPKMQVKHVVNRFESYTKRRSITVENTIDFSLEGPTMNVAVYSGVVTNLFTNAIKAVSEDAAPEEGNKIRFEAENTPDYHKLRVIDNGSGISEDEKDKMFDPLYSTTNVEGPGSIGAGLGLYIVKNVVGTQGGEIELVEPPEPYETAFEVRYPR</sequence>
<organism evidence="9 10">
    <name type="scientific">Haloferax elongans ATCC BAA-1513</name>
    <dbReference type="NCBI Taxonomy" id="1230453"/>
    <lineage>
        <taxon>Archaea</taxon>
        <taxon>Methanobacteriati</taxon>
        <taxon>Methanobacteriota</taxon>
        <taxon>Stenosarchaea group</taxon>
        <taxon>Halobacteria</taxon>
        <taxon>Halobacteriales</taxon>
        <taxon>Haloferacaceae</taxon>
        <taxon>Haloferax</taxon>
    </lineage>
</organism>